<dbReference type="CDD" id="cd01948">
    <property type="entry name" value="EAL"/>
    <property type="match status" value="1"/>
</dbReference>
<dbReference type="InterPro" id="IPR035919">
    <property type="entry name" value="EAL_sf"/>
</dbReference>
<keyword evidence="1" id="KW-1133">Transmembrane helix</keyword>
<evidence type="ECO:0000313" key="3">
    <source>
        <dbReference type="EMBL" id="AZG33989.1"/>
    </source>
</evidence>
<accession>A0ABM7BV20</accession>
<dbReference type="SMART" id="SM00052">
    <property type="entry name" value="EAL"/>
    <property type="match status" value="1"/>
</dbReference>
<dbReference type="Gene3D" id="3.20.20.450">
    <property type="entry name" value="EAL domain"/>
    <property type="match status" value="1"/>
</dbReference>
<dbReference type="PANTHER" id="PTHR33121:SF56">
    <property type="entry name" value="SIGNALLING PROTEIN WITH EAL AND C2 DOMAINS"/>
    <property type="match status" value="1"/>
</dbReference>
<organism evidence="3 4">
    <name type="scientific">Shewanella psychromarinicola</name>
    <dbReference type="NCBI Taxonomy" id="2487742"/>
    <lineage>
        <taxon>Bacteria</taxon>
        <taxon>Pseudomonadati</taxon>
        <taxon>Pseudomonadota</taxon>
        <taxon>Gammaproteobacteria</taxon>
        <taxon>Alteromonadales</taxon>
        <taxon>Shewanellaceae</taxon>
        <taxon>Shewanella</taxon>
    </lineage>
</organism>
<evidence type="ECO:0000259" key="2">
    <source>
        <dbReference type="PROSITE" id="PS50883"/>
    </source>
</evidence>
<protein>
    <submittedName>
        <fullName evidence="3">EAL domain-containing protein</fullName>
    </submittedName>
</protein>
<dbReference type="PANTHER" id="PTHR33121">
    <property type="entry name" value="CYCLIC DI-GMP PHOSPHODIESTERASE PDEF"/>
    <property type="match status" value="1"/>
</dbReference>
<feature type="domain" description="EAL" evidence="2">
    <location>
        <begin position="195"/>
        <end position="369"/>
    </location>
</feature>
<keyword evidence="1" id="KW-0472">Membrane</keyword>
<dbReference type="EMBL" id="CP034073">
    <property type="protein sequence ID" value="AZG33989.1"/>
    <property type="molecule type" value="Genomic_DNA"/>
</dbReference>
<dbReference type="SUPFAM" id="SSF141868">
    <property type="entry name" value="EAL domain-like"/>
    <property type="match status" value="1"/>
</dbReference>
<dbReference type="PROSITE" id="PS50883">
    <property type="entry name" value="EAL"/>
    <property type="match status" value="1"/>
</dbReference>
<evidence type="ECO:0000313" key="4">
    <source>
        <dbReference type="Proteomes" id="UP000273778"/>
    </source>
</evidence>
<evidence type="ECO:0000256" key="1">
    <source>
        <dbReference type="SAM" id="Phobius"/>
    </source>
</evidence>
<dbReference type="Pfam" id="PF00563">
    <property type="entry name" value="EAL"/>
    <property type="match status" value="1"/>
</dbReference>
<dbReference type="Proteomes" id="UP000273778">
    <property type="component" value="Chromosome"/>
</dbReference>
<name>A0ABM7BV20_9GAMM</name>
<feature type="transmembrane region" description="Helical" evidence="1">
    <location>
        <begin position="168"/>
        <end position="188"/>
    </location>
</feature>
<reference evidence="3 4" key="1">
    <citation type="submission" date="2018-11" db="EMBL/GenBank/DDBJ databases">
        <title>Shewanella sp. M2.</title>
        <authorList>
            <person name="Hwang Y.J."/>
            <person name="Hwang C.Y."/>
        </authorList>
    </citation>
    <scope>NUCLEOTIDE SEQUENCE [LARGE SCALE GENOMIC DNA]</scope>
    <source>
        <strain evidence="3 4">M2</strain>
    </source>
</reference>
<gene>
    <name evidence="3" type="ORF">EGC80_02945</name>
</gene>
<keyword evidence="1" id="KW-0812">Transmembrane</keyword>
<keyword evidence="4" id="KW-1185">Reference proteome</keyword>
<dbReference type="Pfam" id="PF20982">
    <property type="entry name" value="CSS_CxxC"/>
    <property type="match status" value="1"/>
</dbReference>
<dbReference type="InterPro" id="IPR048614">
    <property type="entry name" value="CSS_CxxC"/>
</dbReference>
<dbReference type="InterPro" id="IPR050706">
    <property type="entry name" value="Cyclic-di-GMP_PDE-like"/>
</dbReference>
<sequence length="369" mass="42263">MNKLPSISKTDFKCDQSTTENLREFVFDASFIRWAGVTKDGEIFCESNDIIRDISKIYTHRISPNFSFGVVELANRKHHEWILVRHFEDVNYTASIMPLAPHFFVPLECEHCSEYTISFKSDPMLVFGFETFDGKPFVSETVVLESPYFVATFELSGNFEFYKQYSTISWLFITIFALLFAFGLTYLVKRWQRHSVSMHAQIVAGIKHQEFIPFYQPIVDSRTQAVIGCEVLMRWQQQNGSLIPPNQFIPYAEANGLIIDMTKVLLEHVFNDVKSLGSKRKALFFSINIVPEHLDNDDLYLLLKGIVESSELKPHRISLEITERLPISDLVAARQMLDKIYALGIDLKLDDAGTGYGGFSVTVHQKGID</sequence>
<dbReference type="InterPro" id="IPR001633">
    <property type="entry name" value="EAL_dom"/>
</dbReference>
<proteinExistence type="predicted"/>